<dbReference type="GO" id="GO:0005874">
    <property type="term" value="C:microtubule"/>
    <property type="evidence" value="ECO:0007669"/>
    <property type="project" value="TreeGrafter"/>
</dbReference>
<sequence>MQTEEQRQVLDAVSHVGQCGLDNILSLPQLVVCGDQSAGKSSVLEALTDITFPTKDSICTRFATEIHLRRENKISLAIKVIPGPDRILEEQDKINVFKESINDFLDLPRVMKEAMYTMDIRKDEQPGEILQAFFPENLSNEVCGTTQPQLALVDIPGLIATHTSKLTEKDVELVAVITDRYISMPRTICLAVVSAKNDINNQKILAQVRKKFYPRGERTLGMGIEALSPSQIHLQQSLLSKQRTSS</sequence>
<evidence type="ECO:0000313" key="3">
    <source>
        <dbReference type="Proteomes" id="UP000887226"/>
    </source>
</evidence>
<dbReference type="GO" id="GO:0005739">
    <property type="term" value="C:mitochondrion"/>
    <property type="evidence" value="ECO:0007669"/>
    <property type="project" value="TreeGrafter"/>
</dbReference>
<dbReference type="EMBL" id="MU254151">
    <property type="protein sequence ID" value="KAG9241824.1"/>
    <property type="molecule type" value="Genomic_DNA"/>
</dbReference>
<dbReference type="Proteomes" id="UP000887226">
    <property type="component" value="Unassembled WGS sequence"/>
</dbReference>
<keyword evidence="3" id="KW-1185">Reference proteome</keyword>
<dbReference type="SUPFAM" id="SSF52540">
    <property type="entry name" value="P-loop containing nucleoside triphosphate hydrolases"/>
    <property type="match status" value="1"/>
</dbReference>
<dbReference type="Gene3D" id="3.40.50.300">
    <property type="entry name" value="P-loop containing nucleotide triphosphate hydrolases"/>
    <property type="match status" value="1"/>
</dbReference>
<dbReference type="InterPro" id="IPR022812">
    <property type="entry name" value="Dynamin"/>
</dbReference>
<accession>A0A9P7YXU3</accession>
<dbReference type="GO" id="GO:0016020">
    <property type="term" value="C:membrane"/>
    <property type="evidence" value="ECO:0007669"/>
    <property type="project" value="TreeGrafter"/>
</dbReference>
<dbReference type="GO" id="GO:0003924">
    <property type="term" value="F:GTPase activity"/>
    <property type="evidence" value="ECO:0007669"/>
    <property type="project" value="InterPro"/>
</dbReference>
<name>A0A9P7YXU3_9HELO</name>
<dbReference type="InterPro" id="IPR045063">
    <property type="entry name" value="Dynamin_N"/>
</dbReference>
<dbReference type="Pfam" id="PF00350">
    <property type="entry name" value="Dynamin_N"/>
    <property type="match status" value="1"/>
</dbReference>
<keyword evidence="2" id="KW-0378">Hydrolase</keyword>
<dbReference type="GO" id="GO:0005525">
    <property type="term" value="F:GTP binding"/>
    <property type="evidence" value="ECO:0007669"/>
    <property type="project" value="InterPro"/>
</dbReference>
<proteinExistence type="predicted"/>
<evidence type="ECO:0000259" key="1">
    <source>
        <dbReference type="SMART" id="SM00053"/>
    </source>
</evidence>
<gene>
    <name evidence="2" type="ORF">BJ878DRAFT_207270</name>
</gene>
<dbReference type="PANTHER" id="PTHR11566">
    <property type="entry name" value="DYNAMIN"/>
    <property type="match status" value="1"/>
</dbReference>
<dbReference type="InterPro" id="IPR001401">
    <property type="entry name" value="Dynamin_GTPase"/>
</dbReference>
<organism evidence="2 3">
    <name type="scientific">Calycina marina</name>
    <dbReference type="NCBI Taxonomy" id="1763456"/>
    <lineage>
        <taxon>Eukaryota</taxon>
        <taxon>Fungi</taxon>
        <taxon>Dikarya</taxon>
        <taxon>Ascomycota</taxon>
        <taxon>Pezizomycotina</taxon>
        <taxon>Leotiomycetes</taxon>
        <taxon>Helotiales</taxon>
        <taxon>Pezizellaceae</taxon>
        <taxon>Calycina</taxon>
    </lineage>
</organism>
<dbReference type="GO" id="GO:0000266">
    <property type="term" value="P:mitochondrial fission"/>
    <property type="evidence" value="ECO:0007669"/>
    <property type="project" value="TreeGrafter"/>
</dbReference>
<dbReference type="SMART" id="SM00053">
    <property type="entry name" value="DYNc"/>
    <property type="match status" value="1"/>
</dbReference>
<dbReference type="GO" id="GO:0006897">
    <property type="term" value="P:endocytosis"/>
    <property type="evidence" value="ECO:0007669"/>
    <property type="project" value="TreeGrafter"/>
</dbReference>
<dbReference type="GO" id="GO:0008017">
    <property type="term" value="F:microtubule binding"/>
    <property type="evidence" value="ECO:0007669"/>
    <property type="project" value="TreeGrafter"/>
</dbReference>
<dbReference type="AlphaFoldDB" id="A0A9P7YXU3"/>
<dbReference type="GO" id="GO:0048312">
    <property type="term" value="P:intracellular distribution of mitochondria"/>
    <property type="evidence" value="ECO:0007669"/>
    <property type="project" value="TreeGrafter"/>
</dbReference>
<dbReference type="InterPro" id="IPR027417">
    <property type="entry name" value="P-loop_NTPase"/>
</dbReference>
<reference evidence="2" key="1">
    <citation type="journal article" date="2021" name="IMA Fungus">
        <title>Genomic characterization of three marine fungi, including Emericellopsis atlantica sp. nov. with signatures of a generalist lifestyle and marine biomass degradation.</title>
        <authorList>
            <person name="Hagestad O.C."/>
            <person name="Hou L."/>
            <person name="Andersen J.H."/>
            <person name="Hansen E.H."/>
            <person name="Altermark B."/>
            <person name="Li C."/>
            <person name="Kuhnert E."/>
            <person name="Cox R.J."/>
            <person name="Crous P.W."/>
            <person name="Spatafora J.W."/>
            <person name="Lail K."/>
            <person name="Amirebrahimi M."/>
            <person name="Lipzen A."/>
            <person name="Pangilinan J."/>
            <person name="Andreopoulos W."/>
            <person name="Hayes R.D."/>
            <person name="Ng V."/>
            <person name="Grigoriev I.V."/>
            <person name="Jackson S.A."/>
            <person name="Sutton T.D.S."/>
            <person name="Dobson A.D.W."/>
            <person name="Rama T."/>
        </authorList>
    </citation>
    <scope>NUCLEOTIDE SEQUENCE</scope>
    <source>
        <strain evidence="2">TRa3180A</strain>
    </source>
</reference>
<feature type="domain" description="Dynamin GTPase" evidence="1">
    <location>
        <begin position="3"/>
        <end position="241"/>
    </location>
</feature>
<dbReference type="PANTHER" id="PTHR11566:SF66">
    <property type="entry name" value="INTERFERON-INDUCED GTP-BINDING PROTEIN MX"/>
    <property type="match status" value="1"/>
</dbReference>
<dbReference type="OrthoDB" id="415706at2759"/>
<protein>
    <submittedName>
        <fullName evidence="2">P-loop containing nucleoside triphosphate hydrolase protein</fullName>
    </submittedName>
</protein>
<dbReference type="PRINTS" id="PR00195">
    <property type="entry name" value="DYNAMIN"/>
</dbReference>
<dbReference type="GO" id="GO:0016559">
    <property type="term" value="P:peroxisome fission"/>
    <property type="evidence" value="ECO:0007669"/>
    <property type="project" value="TreeGrafter"/>
</dbReference>
<evidence type="ECO:0000313" key="2">
    <source>
        <dbReference type="EMBL" id="KAG9241824.1"/>
    </source>
</evidence>
<comment type="caution">
    <text evidence="2">The sequence shown here is derived from an EMBL/GenBank/DDBJ whole genome shotgun (WGS) entry which is preliminary data.</text>
</comment>